<dbReference type="PROSITE" id="PS51257">
    <property type="entry name" value="PROKAR_LIPOPROTEIN"/>
    <property type="match status" value="1"/>
</dbReference>
<dbReference type="CDD" id="cd00033">
    <property type="entry name" value="CCP"/>
    <property type="match status" value="1"/>
</dbReference>
<dbReference type="OrthoDB" id="6146653at2759"/>
<gene>
    <name evidence="6" type="primary">LOC111124108</name>
</gene>
<keyword evidence="5" id="KW-1185">Reference proteome</keyword>
<feature type="transmembrane region" description="Helical" evidence="3">
    <location>
        <begin position="280"/>
        <end position="303"/>
    </location>
</feature>
<organism evidence="5 6">
    <name type="scientific">Crassostrea virginica</name>
    <name type="common">Eastern oyster</name>
    <dbReference type="NCBI Taxonomy" id="6565"/>
    <lineage>
        <taxon>Eukaryota</taxon>
        <taxon>Metazoa</taxon>
        <taxon>Spiralia</taxon>
        <taxon>Lophotrochozoa</taxon>
        <taxon>Mollusca</taxon>
        <taxon>Bivalvia</taxon>
        <taxon>Autobranchia</taxon>
        <taxon>Pteriomorphia</taxon>
        <taxon>Ostreida</taxon>
        <taxon>Ostreoidea</taxon>
        <taxon>Ostreidae</taxon>
        <taxon>Crassostrea</taxon>
    </lineage>
</organism>
<dbReference type="InterPro" id="IPR036383">
    <property type="entry name" value="TSP1_rpt_sf"/>
</dbReference>
<protein>
    <submittedName>
        <fullName evidence="6">Uncharacterized protein LOC111124108</fullName>
    </submittedName>
</protein>
<keyword evidence="2" id="KW-0768">Sushi</keyword>
<dbReference type="PANTHER" id="PTHR36695:SF12">
    <property type="entry name" value="AGAP008648-PA"/>
    <property type="match status" value="1"/>
</dbReference>
<evidence type="ECO:0000256" key="2">
    <source>
        <dbReference type="PROSITE-ProRule" id="PRU00302"/>
    </source>
</evidence>
<keyword evidence="3" id="KW-1133">Transmembrane helix</keyword>
<dbReference type="PROSITE" id="PS50923">
    <property type="entry name" value="SUSHI"/>
    <property type="match status" value="1"/>
</dbReference>
<dbReference type="InterPro" id="IPR000884">
    <property type="entry name" value="TSP1_rpt"/>
</dbReference>
<dbReference type="InterPro" id="IPR000436">
    <property type="entry name" value="Sushi_SCR_CCP_dom"/>
</dbReference>
<dbReference type="Proteomes" id="UP000694844">
    <property type="component" value="Chromosome 3"/>
</dbReference>
<dbReference type="Gene3D" id="2.10.70.10">
    <property type="entry name" value="Complement Module, domain 1"/>
    <property type="match status" value="1"/>
</dbReference>
<dbReference type="PROSITE" id="PS50092">
    <property type="entry name" value="TSP1"/>
    <property type="match status" value="1"/>
</dbReference>
<feature type="domain" description="Sushi" evidence="4">
    <location>
        <begin position="205"/>
        <end position="262"/>
    </location>
</feature>
<accession>A0A8B8D758</accession>
<dbReference type="PANTHER" id="PTHR36695">
    <property type="entry name" value="AGAP008648-PA"/>
    <property type="match status" value="1"/>
</dbReference>
<evidence type="ECO:0000256" key="3">
    <source>
        <dbReference type="SAM" id="Phobius"/>
    </source>
</evidence>
<dbReference type="KEGG" id="cvn:111124108"/>
<evidence type="ECO:0000256" key="1">
    <source>
        <dbReference type="ARBA" id="ARBA00023157"/>
    </source>
</evidence>
<dbReference type="Pfam" id="PF00084">
    <property type="entry name" value="Sushi"/>
    <property type="match status" value="1"/>
</dbReference>
<evidence type="ECO:0000313" key="5">
    <source>
        <dbReference type="Proteomes" id="UP000694844"/>
    </source>
</evidence>
<dbReference type="InterPro" id="IPR022041">
    <property type="entry name" value="Methyltransf_FA"/>
</dbReference>
<dbReference type="Pfam" id="PF12248">
    <property type="entry name" value="Methyltransf_FA"/>
    <property type="match status" value="1"/>
</dbReference>
<proteinExistence type="predicted"/>
<keyword evidence="1" id="KW-1015">Disulfide bond</keyword>
<dbReference type="SUPFAM" id="SSF82895">
    <property type="entry name" value="TSP-1 type 1 repeat"/>
    <property type="match status" value="1"/>
</dbReference>
<comment type="caution">
    <text evidence="2">Lacks conserved residue(s) required for the propagation of feature annotation.</text>
</comment>
<reference evidence="6" key="1">
    <citation type="submission" date="2025-08" db="UniProtKB">
        <authorList>
            <consortium name="RefSeq"/>
        </authorList>
    </citation>
    <scope>IDENTIFICATION</scope>
    <source>
        <tissue evidence="6">Whole sample</tissue>
    </source>
</reference>
<dbReference type="InterPro" id="IPR035976">
    <property type="entry name" value="Sushi/SCR/CCP_sf"/>
</dbReference>
<evidence type="ECO:0000259" key="4">
    <source>
        <dbReference type="PROSITE" id="PS50923"/>
    </source>
</evidence>
<sequence>MRIKISIWSGWSAWTSCPGDCGSENLTRQRTCLKPNGACGTVPSQSVSCKRFGCYSASDISRSTPNDHIWYNLTTNGLVATGRTYLRFRARANNDVNIALTSHDSVTSGTAYDIVIGGWGNTRSTLRYGIEGSECVHTNHNPLSQTFFDEFWVSWTGSYVRVGTGTSVGSSYFLSCYQPSMYSINFIWIRTGWGSSGEWRFVSVKLCPSSLENAVLSSNCLRRPGDSCSFSCIQGYLSSTLDQLMCTSEGVWNNATTKLCSKITREQNNEEVNTESKTSLYVGGSVGGILVIFIIVVALIVLLKRRNSGRESGGMPLDNIYTLSKGHDPNPEHEYCTLRF</sequence>
<dbReference type="RefSeq" id="XP_022322681.1">
    <property type="nucleotide sequence ID" value="XM_022466973.1"/>
</dbReference>
<evidence type="ECO:0000313" key="6">
    <source>
        <dbReference type="RefSeq" id="XP_022322681.1"/>
    </source>
</evidence>
<name>A0A8B8D758_CRAVI</name>
<dbReference type="SUPFAM" id="SSF57535">
    <property type="entry name" value="Complement control module/SCR domain"/>
    <property type="match status" value="1"/>
</dbReference>
<keyword evidence="3" id="KW-0472">Membrane</keyword>
<keyword evidence="3" id="KW-0812">Transmembrane</keyword>
<dbReference type="GeneID" id="111124108"/>
<dbReference type="AlphaFoldDB" id="A0A8B8D758"/>